<protein>
    <submittedName>
        <fullName evidence="1">Uncharacterized protein</fullName>
    </submittedName>
</protein>
<dbReference type="EMBL" id="ASGP02000003">
    <property type="protein sequence ID" value="KAH9516302.1"/>
    <property type="molecule type" value="Genomic_DNA"/>
</dbReference>
<accession>A0A922I0A1</accession>
<organism evidence="1 2">
    <name type="scientific">Dermatophagoides farinae</name>
    <name type="common">American house dust mite</name>
    <dbReference type="NCBI Taxonomy" id="6954"/>
    <lineage>
        <taxon>Eukaryota</taxon>
        <taxon>Metazoa</taxon>
        <taxon>Ecdysozoa</taxon>
        <taxon>Arthropoda</taxon>
        <taxon>Chelicerata</taxon>
        <taxon>Arachnida</taxon>
        <taxon>Acari</taxon>
        <taxon>Acariformes</taxon>
        <taxon>Sarcoptiformes</taxon>
        <taxon>Astigmata</taxon>
        <taxon>Psoroptidia</taxon>
        <taxon>Analgoidea</taxon>
        <taxon>Pyroglyphidae</taxon>
        <taxon>Dermatophagoidinae</taxon>
        <taxon>Dermatophagoides</taxon>
    </lineage>
</organism>
<evidence type="ECO:0000313" key="2">
    <source>
        <dbReference type="Proteomes" id="UP000790347"/>
    </source>
</evidence>
<evidence type="ECO:0000313" key="1">
    <source>
        <dbReference type="EMBL" id="KAH9516302.1"/>
    </source>
</evidence>
<sequence length="83" mass="9764">MIYDTCFLNDSTGYSCRESINLDHHTYSLHRSAMDKLPIIRPELLHAIKYVMLFTIQQFALLYNEIFFHAPMTDFGGLLIFME</sequence>
<name>A0A922I0A1_DERFA</name>
<reference evidence="1" key="1">
    <citation type="submission" date="2013-05" db="EMBL/GenBank/DDBJ databases">
        <authorList>
            <person name="Yim A.K.Y."/>
            <person name="Chan T.F."/>
            <person name="Ji K.M."/>
            <person name="Liu X.Y."/>
            <person name="Zhou J.W."/>
            <person name="Li R.Q."/>
            <person name="Yang K.Y."/>
            <person name="Li J."/>
            <person name="Li M."/>
            <person name="Law P.T.W."/>
            <person name="Wu Y.L."/>
            <person name="Cai Z.L."/>
            <person name="Qin H."/>
            <person name="Bao Y."/>
            <person name="Leung R.K.K."/>
            <person name="Ng P.K.S."/>
            <person name="Zou J."/>
            <person name="Zhong X.J."/>
            <person name="Ran P.X."/>
            <person name="Zhong N.S."/>
            <person name="Liu Z.G."/>
            <person name="Tsui S.K.W."/>
        </authorList>
    </citation>
    <scope>NUCLEOTIDE SEQUENCE</scope>
    <source>
        <strain evidence="1">Derf</strain>
        <tissue evidence="1">Whole organism</tissue>
    </source>
</reference>
<dbReference type="Proteomes" id="UP000790347">
    <property type="component" value="Unassembled WGS sequence"/>
</dbReference>
<keyword evidence="2" id="KW-1185">Reference proteome</keyword>
<comment type="caution">
    <text evidence="1">The sequence shown here is derived from an EMBL/GenBank/DDBJ whole genome shotgun (WGS) entry which is preliminary data.</text>
</comment>
<reference evidence="1" key="2">
    <citation type="journal article" date="2022" name="Res Sq">
        <title>Comparative Genomics Reveals Insights into the Divergent Evolution of Astigmatic Mites and Household Pest Adaptations.</title>
        <authorList>
            <person name="Xiong Q."/>
            <person name="Wan A.T.-Y."/>
            <person name="Liu X.-Y."/>
            <person name="Fung C.S.-H."/>
            <person name="Xiao X."/>
            <person name="Malainual N."/>
            <person name="Hou J."/>
            <person name="Wang L."/>
            <person name="Wang M."/>
            <person name="Yang K."/>
            <person name="Cui Y."/>
            <person name="Leung E."/>
            <person name="Nong W."/>
            <person name="Shin S.-K."/>
            <person name="Au S."/>
            <person name="Jeong K.Y."/>
            <person name="Chew F.T."/>
            <person name="Hui J."/>
            <person name="Leung T.F."/>
            <person name="Tungtrongchitr A."/>
            <person name="Zhong N."/>
            <person name="Liu Z."/>
            <person name="Tsui S."/>
        </authorList>
    </citation>
    <scope>NUCLEOTIDE SEQUENCE</scope>
    <source>
        <strain evidence="1">Derf</strain>
        <tissue evidence="1">Whole organism</tissue>
    </source>
</reference>
<gene>
    <name evidence="1" type="ORF">DERF_007054</name>
</gene>
<dbReference type="AlphaFoldDB" id="A0A922I0A1"/>
<proteinExistence type="predicted"/>